<keyword evidence="1" id="KW-0677">Repeat</keyword>
<dbReference type="InterPro" id="IPR002110">
    <property type="entry name" value="Ankyrin_rpt"/>
</dbReference>
<sequence>MDVVSVIAGCASVAKAVAQTVSTITDLVNALNHADRNISRLAIQLGLFKETVSQLQSFIKKGPILSANLQQTILSSLHGCEDIIKDIEEHANKVRVLPGETQTAFQKRFRKIRHVWSEKDVLQDEAMLTRQFQMLDFFIRSVQLNHSDQDSILESAPIVSVIQQTEADAFSVRTMRRNRNEEGGSTAASVLDDMEFGLDNQILRSGAYVRHYRQLVLRESSSSEKTPQSIVATTVTAVAESSAATTVEGSSSVSPIEDRLLMACQNNNPKLLKEALDAGASINMPIKRTFRATALQLAAENSLIRLDFIKKLITHGADINQKDERDQSPLHTALLNSRPDVASILITKDADIEVEDREGRRPLHIAIQSSNYNIASLLLSKGADANAQAFNVAQHSPLHCGVHW</sequence>
<evidence type="ECO:0000256" key="1">
    <source>
        <dbReference type="ARBA" id="ARBA00022737"/>
    </source>
</evidence>
<dbReference type="Gene3D" id="1.25.40.20">
    <property type="entry name" value="Ankyrin repeat-containing domain"/>
    <property type="match status" value="1"/>
</dbReference>
<gene>
    <name evidence="4" type="ORF">QBC46DRAFT_357787</name>
</gene>
<dbReference type="Proteomes" id="UP001303473">
    <property type="component" value="Unassembled WGS sequence"/>
</dbReference>
<feature type="repeat" description="ANK" evidence="3">
    <location>
        <begin position="358"/>
        <end position="390"/>
    </location>
</feature>
<name>A0AAN6MYS9_9PEZI</name>
<organism evidence="4 5">
    <name type="scientific">Diplogelasinospora grovesii</name>
    <dbReference type="NCBI Taxonomy" id="303347"/>
    <lineage>
        <taxon>Eukaryota</taxon>
        <taxon>Fungi</taxon>
        <taxon>Dikarya</taxon>
        <taxon>Ascomycota</taxon>
        <taxon>Pezizomycotina</taxon>
        <taxon>Sordariomycetes</taxon>
        <taxon>Sordariomycetidae</taxon>
        <taxon>Sordariales</taxon>
        <taxon>Diplogelasinosporaceae</taxon>
        <taxon>Diplogelasinospora</taxon>
    </lineage>
</organism>
<dbReference type="PANTHER" id="PTHR24198:SF165">
    <property type="entry name" value="ANKYRIN REPEAT-CONTAINING PROTEIN-RELATED"/>
    <property type="match status" value="1"/>
</dbReference>
<dbReference type="Pfam" id="PF12796">
    <property type="entry name" value="Ank_2"/>
    <property type="match status" value="1"/>
</dbReference>
<dbReference type="PROSITE" id="PS50297">
    <property type="entry name" value="ANK_REP_REGION"/>
    <property type="match status" value="3"/>
</dbReference>
<evidence type="ECO:0000313" key="5">
    <source>
        <dbReference type="Proteomes" id="UP001303473"/>
    </source>
</evidence>
<dbReference type="AlphaFoldDB" id="A0AAN6MYS9"/>
<evidence type="ECO:0000256" key="3">
    <source>
        <dbReference type="PROSITE-ProRule" id="PRU00023"/>
    </source>
</evidence>
<proteinExistence type="predicted"/>
<dbReference type="InterPro" id="IPR036770">
    <property type="entry name" value="Ankyrin_rpt-contain_sf"/>
</dbReference>
<dbReference type="SMART" id="SM00248">
    <property type="entry name" value="ANK"/>
    <property type="match status" value="4"/>
</dbReference>
<feature type="repeat" description="ANK" evidence="3">
    <location>
        <begin position="325"/>
        <end position="357"/>
    </location>
</feature>
<dbReference type="PROSITE" id="PS50088">
    <property type="entry name" value="ANK_REPEAT"/>
    <property type="match status" value="3"/>
</dbReference>
<comment type="caution">
    <text evidence="4">The sequence shown here is derived from an EMBL/GenBank/DDBJ whole genome shotgun (WGS) entry which is preliminary data.</text>
</comment>
<dbReference type="PANTHER" id="PTHR24198">
    <property type="entry name" value="ANKYRIN REPEAT AND PROTEIN KINASE DOMAIN-CONTAINING PROTEIN"/>
    <property type="match status" value="1"/>
</dbReference>
<feature type="repeat" description="ANK" evidence="3">
    <location>
        <begin position="290"/>
        <end position="324"/>
    </location>
</feature>
<reference evidence="5" key="1">
    <citation type="journal article" date="2023" name="Mol. Phylogenet. Evol.">
        <title>Genome-scale phylogeny and comparative genomics of the fungal order Sordariales.</title>
        <authorList>
            <person name="Hensen N."/>
            <person name="Bonometti L."/>
            <person name="Westerberg I."/>
            <person name="Brannstrom I.O."/>
            <person name="Guillou S."/>
            <person name="Cros-Aarteil S."/>
            <person name="Calhoun S."/>
            <person name="Haridas S."/>
            <person name="Kuo A."/>
            <person name="Mondo S."/>
            <person name="Pangilinan J."/>
            <person name="Riley R."/>
            <person name="LaButti K."/>
            <person name="Andreopoulos B."/>
            <person name="Lipzen A."/>
            <person name="Chen C."/>
            <person name="Yan M."/>
            <person name="Daum C."/>
            <person name="Ng V."/>
            <person name="Clum A."/>
            <person name="Steindorff A."/>
            <person name="Ohm R.A."/>
            <person name="Martin F."/>
            <person name="Silar P."/>
            <person name="Natvig D.O."/>
            <person name="Lalanne C."/>
            <person name="Gautier V."/>
            <person name="Ament-Velasquez S.L."/>
            <person name="Kruys A."/>
            <person name="Hutchinson M.I."/>
            <person name="Powell A.J."/>
            <person name="Barry K."/>
            <person name="Miller A.N."/>
            <person name="Grigoriev I.V."/>
            <person name="Debuchy R."/>
            <person name="Gladieux P."/>
            <person name="Hiltunen Thoren M."/>
            <person name="Johannesson H."/>
        </authorList>
    </citation>
    <scope>NUCLEOTIDE SEQUENCE [LARGE SCALE GENOMIC DNA]</scope>
    <source>
        <strain evidence="5">CBS 340.73</strain>
    </source>
</reference>
<keyword evidence="5" id="KW-1185">Reference proteome</keyword>
<evidence type="ECO:0000313" key="4">
    <source>
        <dbReference type="EMBL" id="KAK3936040.1"/>
    </source>
</evidence>
<dbReference type="SUPFAM" id="SSF48403">
    <property type="entry name" value="Ankyrin repeat"/>
    <property type="match status" value="1"/>
</dbReference>
<accession>A0AAN6MYS9</accession>
<protein>
    <submittedName>
        <fullName evidence="4">Ankyrin repeat-containing domain protein</fullName>
    </submittedName>
</protein>
<keyword evidence="2 3" id="KW-0040">ANK repeat</keyword>
<dbReference type="EMBL" id="MU853896">
    <property type="protein sequence ID" value="KAK3936040.1"/>
    <property type="molecule type" value="Genomic_DNA"/>
</dbReference>
<evidence type="ECO:0000256" key="2">
    <source>
        <dbReference type="ARBA" id="ARBA00023043"/>
    </source>
</evidence>